<sequence length="168" mass="19008">MRSYDNIMPFITKGLGYLFRPISFGFFFLPFSVLATPLHHAPPVGIMEIHLNMHNMKDRPPRGLPPEGKMIPPPETIWKESKGPKCIAPEDVGAAAMSERDSVDLILRGGHRIRAHLEHCPALDFYSGFYVRAGQDGQICAKRDPVYARWGGECLIHRFRFVEGVLKH</sequence>
<name>F8ETA8_ZYMMT</name>
<dbReference type="PATRIC" id="fig|579138.3.peg.104"/>
<proteinExistence type="predicted"/>
<dbReference type="AlphaFoldDB" id="F8ETA8"/>
<evidence type="ECO:0000313" key="1">
    <source>
        <dbReference type="EMBL" id="AEI36998.1"/>
    </source>
</evidence>
<dbReference type="EMBL" id="CP002865">
    <property type="protein sequence ID" value="AEI36998.1"/>
    <property type="molecule type" value="Genomic_DNA"/>
</dbReference>
<dbReference type="eggNOG" id="ENOG50315GE">
    <property type="taxonomic scope" value="Bacteria"/>
</dbReference>
<dbReference type="KEGG" id="zmp:Zymop_0094"/>
<reference evidence="1 2" key="1">
    <citation type="journal article" date="2011" name="J. Bacteriol.">
        <title>Genome sequence of the ethanol-producing Zymomonas mobilis subsp. pomaceae lectotype strain ATCC 29192.</title>
        <authorList>
            <person name="Kouvelis V.N."/>
            <person name="Davenport K.W."/>
            <person name="Brettin T.S."/>
            <person name="Bruce D."/>
            <person name="Detter C."/>
            <person name="Han C.S."/>
            <person name="Nolan M."/>
            <person name="Tapia R."/>
            <person name="Damoulaki A."/>
            <person name="Kyrpides N.C."/>
            <person name="Typas M.A."/>
            <person name="Pappas K.M."/>
        </authorList>
    </citation>
    <scope>NUCLEOTIDE SEQUENCE [LARGE SCALE GENOMIC DNA]</scope>
    <source>
        <strain evidence="2">ATCC 29192 / DSM 22645 / JCM 10191 / CCUG 17912 / NBRC 13757 / NCIMB 11200 / NRRL B-4491 / Barker I</strain>
    </source>
</reference>
<evidence type="ECO:0000313" key="2">
    <source>
        <dbReference type="Proteomes" id="UP000000491"/>
    </source>
</evidence>
<dbReference type="STRING" id="579138.Zymop_0094"/>
<organism evidence="1 2">
    <name type="scientific">Zymomonas mobilis subsp. pomaceae (strain ATCC 29192 / DSM 22645 / JCM 10191 / CCUG 17912 / NBRC 13757 / NCIMB 11200 / NRRL B-4491 / Barker I)</name>
    <dbReference type="NCBI Taxonomy" id="579138"/>
    <lineage>
        <taxon>Bacteria</taxon>
        <taxon>Pseudomonadati</taxon>
        <taxon>Pseudomonadota</taxon>
        <taxon>Alphaproteobacteria</taxon>
        <taxon>Sphingomonadales</taxon>
        <taxon>Zymomonadaceae</taxon>
        <taxon>Zymomonas</taxon>
    </lineage>
</organism>
<accession>F8ETA8</accession>
<protein>
    <submittedName>
        <fullName evidence="1">Uncharacterized protein</fullName>
    </submittedName>
</protein>
<dbReference type="Proteomes" id="UP000000491">
    <property type="component" value="Chromosome"/>
</dbReference>
<dbReference type="HOGENOM" id="CLU_1660064_0_0_5"/>
<gene>
    <name evidence="1" type="ordered locus">Zymop_0094</name>
</gene>